<keyword evidence="1" id="KW-0472">Membrane</keyword>
<accession>A0A0K2GHK7</accession>
<dbReference type="EMBL" id="CP011801">
    <property type="protein sequence ID" value="ALA60430.1"/>
    <property type="molecule type" value="Genomic_DNA"/>
</dbReference>
<reference evidence="2 3" key="1">
    <citation type="journal article" date="2015" name="Proc. Natl. Acad. Sci. U.S.A.">
        <title>Expanded metabolic versatility of ubiquitous nitrite-oxidizing bacteria from the genus Nitrospira.</title>
        <authorList>
            <person name="Koch H."/>
            <person name="Lucker S."/>
            <person name="Albertsen M."/>
            <person name="Kitzinger K."/>
            <person name="Herbold C."/>
            <person name="Spieck E."/>
            <person name="Nielsen P.H."/>
            <person name="Wagner M."/>
            <person name="Daims H."/>
        </authorList>
    </citation>
    <scope>NUCLEOTIDE SEQUENCE [LARGE SCALE GENOMIC DNA]</scope>
    <source>
        <strain evidence="2 3">NSP M-1</strain>
    </source>
</reference>
<keyword evidence="3" id="KW-1185">Reference proteome</keyword>
<evidence type="ECO:0000313" key="3">
    <source>
        <dbReference type="Proteomes" id="UP000069205"/>
    </source>
</evidence>
<organism evidence="2 3">
    <name type="scientific">Nitrospira moscoviensis</name>
    <dbReference type="NCBI Taxonomy" id="42253"/>
    <lineage>
        <taxon>Bacteria</taxon>
        <taxon>Pseudomonadati</taxon>
        <taxon>Nitrospirota</taxon>
        <taxon>Nitrospiria</taxon>
        <taxon>Nitrospirales</taxon>
        <taxon>Nitrospiraceae</taxon>
        <taxon>Nitrospira</taxon>
    </lineage>
</organism>
<dbReference type="KEGG" id="nmv:NITMOv2_4046"/>
<keyword evidence="1" id="KW-0812">Transmembrane</keyword>
<keyword evidence="1" id="KW-1133">Transmembrane helix</keyword>
<evidence type="ECO:0000256" key="1">
    <source>
        <dbReference type="SAM" id="Phobius"/>
    </source>
</evidence>
<evidence type="ECO:0000313" key="2">
    <source>
        <dbReference type="EMBL" id="ALA60430.1"/>
    </source>
</evidence>
<dbReference type="PATRIC" id="fig|42253.5.peg.3994"/>
<name>A0A0K2GHK7_NITMO</name>
<sequence>MLVDVDSVTGSALVVLLMGGLITGFSVWVGWLAMRIGCDDSKGHDMPASLRNGSGYSFRKAA</sequence>
<protein>
    <submittedName>
        <fullName evidence="2">Uncharacterized protein</fullName>
    </submittedName>
</protein>
<gene>
    <name evidence="2" type="ORF">NITMOv2_4046</name>
</gene>
<proteinExistence type="predicted"/>
<feature type="transmembrane region" description="Helical" evidence="1">
    <location>
        <begin position="12"/>
        <end position="34"/>
    </location>
</feature>
<dbReference type="AlphaFoldDB" id="A0A0K2GHK7"/>
<dbReference type="RefSeq" id="WP_053381291.1">
    <property type="nucleotide sequence ID" value="NZ_CP011801.1"/>
</dbReference>
<dbReference type="Proteomes" id="UP000069205">
    <property type="component" value="Chromosome"/>
</dbReference>